<keyword evidence="2 7" id="KW-0813">Transport</keyword>
<dbReference type="Gene3D" id="1.10.3720.10">
    <property type="entry name" value="MetI-like"/>
    <property type="match status" value="1"/>
</dbReference>
<gene>
    <name evidence="9" type="ordered locus">Hore_04590</name>
</gene>
<feature type="transmembrane region" description="Helical" evidence="7">
    <location>
        <begin position="108"/>
        <end position="128"/>
    </location>
</feature>
<accession>B8D1Z0</accession>
<dbReference type="HOGENOM" id="CLU_016047_0_3_9"/>
<dbReference type="GO" id="GO:0055085">
    <property type="term" value="P:transmembrane transport"/>
    <property type="evidence" value="ECO:0007669"/>
    <property type="project" value="InterPro"/>
</dbReference>
<dbReference type="InterPro" id="IPR035906">
    <property type="entry name" value="MetI-like_sf"/>
</dbReference>
<dbReference type="eggNOG" id="COG1175">
    <property type="taxonomic scope" value="Bacteria"/>
</dbReference>
<keyword evidence="5 7" id="KW-1133">Transmembrane helix</keyword>
<dbReference type="RefSeq" id="WP_012635405.1">
    <property type="nucleotide sequence ID" value="NC_011899.1"/>
</dbReference>
<evidence type="ECO:0000256" key="4">
    <source>
        <dbReference type="ARBA" id="ARBA00022692"/>
    </source>
</evidence>
<dbReference type="InterPro" id="IPR000515">
    <property type="entry name" value="MetI-like"/>
</dbReference>
<dbReference type="CDD" id="cd06261">
    <property type="entry name" value="TM_PBP2"/>
    <property type="match status" value="1"/>
</dbReference>
<feature type="transmembrane region" description="Helical" evidence="7">
    <location>
        <begin position="75"/>
        <end position="96"/>
    </location>
</feature>
<evidence type="ECO:0000256" key="1">
    <source>
        <dbReference type="ARBA" id="ARBA00004651"/>
    </source>
</evidence>
<dbReference type="Proteomes" id="UP000000719">
    <property type="component" value="Chromosome"/>
</dbReference>
<keyword evidence="4 7" id="KW-0812">Transmembrane</keyword>
<evidence type="ECO:0000256" key="6">
    <source>
        <dbReference type="ARBA" id="ARBA00023136"/>
    </source>
</evidence>
<keyword evidence="6 7" id="KW-0472">Membrane</keyword>
<organism evidence="9 10">
    <name type="scientific">Halothermothrix orenii (strain H 168 / OCM 544 / DSM 9562)</name>
    <dbReference type="NCBI Taxonomy" id="373903"/>
    <lineage>
        <taxon>Bacteria</taxon>
        <taxon>Bacillati</taxon>
        <taxon>Bacillota</taxon>
        <taxon>Clostridia</taxon>
        <taxon>Halanaerobiales</taxon>
        <taxon>Halothermotrichaceae</taxon>
        <taxon>Halothermothrix</taxon>
    </lineage>
</organism>
<name>B8D1Z0_HALOH</name>
<dbReference type="AlphaFoldDB" id="B8D1Z0"/>
<dbReference type="SUPFAM" id="SSF161098">
    <property type="entry name" value="MetI-like"/>
    <property type="match status" value="1"/>
</dbReference>
<dbReference type="STRING" id="373903.Hore_04590"/>
<dbReference type="KEGG" id="hor:Hore_04590"/>
<keyword evidence="10" id="KW-1185">Reference proteome</keyword>
<evidence type="ECO:0000313" key="10">
    <source>
        <dbReference type="Proteomes" id="UP000000719"/>
    </source>
</evidence>
<evidence type="ECO:0000313" key="9">
    <source>
        <dbReference type="EMBL" id="ACL69217.1"/>
    </source>
</evidence>
<reference evidence="9 10" key="1">
    <citation type="journal article" date="2009" name="PLoS ONE">
        <title>Genome analysis of the anaerobic thermohalophilic bacterium Halothermothrix orenii.</title>
        <authorList>
            <person name="Mavromatis K."/>
            <person name="Ivanova N."/>
            <person name="Anderson I."/>
            <person name="Lykidis A."/>
            <person name="Hooper S.D."/>
            <person name="Sun H."/>
            <person name="Kunin V."/>
            <person name="Lapidus A."/>
            <person name="Hugenholtz P."/>
            <person name="Patel B."/>
            <person name="Kyrpides N.C."/>
        </authorList>
    </citation>
    <scope>NUCLEOTIDE SEQUENCE [LARGE SCALE GENOMIC DNA]</scope>
    <source>
        <strain evidence="10">H 168 / OCM 544 / DSM 9562</strain>
    </source>
</reference>
<keyword evidence="3" id="KW-1003">Cell membrane</keyword>
<sequence>MYESRTVGQKKLEQLKLLLPALIPVILFSLIPLLRGIYLGFTDYVLGSDVSFNGFENYKYMLTDTYFWQSFKIGFVWTIAVTAGQILLGLGLAMLLNGDVLFRSWARVLILIPWAMPPVIRGIMWKFMYHPDTGAINYFLMKLNIIDQPIDFLFSFDYVIPAVIIVGIWGGLPQAAITLLAGLQSISDDYYEAACLDGANGWHTFRYITLPLLSPVMTAITILRFIWNFNSFGLVYVLTQGGPAGMTRIPTLLAYEEGFRYGNVGYAAALGNVMVLVVAVLMFMYLKRRMSKEV</sequence>
<protein>
    <submittedName>
        <fullName evidence="9">Binding-protein-dependent transport systems inner membrane component</fullName>
    </submittedName>
</protein>
<evidence type="ECO:0000256" key="7">
    <source>
        <dbReference type="RuleBase" id="RU363032"/>
    </source>
</evidence>
<proteinExistence type="inferred from homology"/>
<dbReference type="OrthoDB" id="9787541at2"/>
<dbReference type="EMBL" id="CP001098">
    <property type="protein sequence ID" value="ACL69217.1"/>
    <property type="molecule type" value="Genomic_DNA"/>
</dbReference>
<evidence type="ECO:0000259" key="8">
    <source>
        <dbReference type="PROSITE" id="PS50928"/>
    </source>
</evidence>
<dbReference type="PROSITE" id="PS50928">
    <property type="entry name" value="ABC_TM1"/>
    <property type="match status" value="1"/>
</dbReference>
<feature type="transmembrane region" description="Helical" evidence="7">
    <location>
        <begin position="204"/>
        <end position="227"/>
    </location>
</feature>
<evidence type="ECO:0000256" key="3">
    <source>
        <dbReference type="ARBA" id="ARBA00022475"/>
    </source>
</evidence>
<comment type="subcellular location">
    <subcellularLocation>
        <location evidence="1 7">Cell membrane</location>
        <topology evidence="1 7">Multi-pass membrane protein</topology>
    </subcellularLocation>
</comment>
<dbReference type="PANTHER" id="PTHR43005">
    <property type="entry name" value="BLR7065 PROTEIN"/>
    <property type="match status" value="1"/>
</dbReference>
<evidence type="ECO:0000256" key="5">
    <source>
        <dbReference type="ARBA" id="ARBA00022989"/>
    </source>
</evidence>
<feature type="transmembrane region" description="Helical" evidence="7">
    <location>
        <begin position="158"/>
        <end position="183"/>
    </location>
</feature>
<dbReference type="Pfam" id="PF00528">
    <property type="entry name" value="BPD_transp_1"/>
    <property type="match status" value="1"/>
</dbReference>
<feature type="domain" description="ABC transmembrane type-1" evidence="8">
    <location>
        <begin position="71"/>
        <end position="285"/>
    </location>
</feature>
<feature type="transmembrane region" description="Helical" evidence="7">
    <location>
        <begin position="21"/>
        <end position="41"/>
    </location>
</feature>
<dbReference type="PANTHER" id="PTHR43005:SF1">
    <property type="entry name" value="SPERMIDINE_PUTRESCINE TRANSPORT SYSTEM PERMEASE PROTEIN"/>
    <property type="match status" value="1"/>
</dbReference>
<evidence type="ECO:0000256" key="2">
    <source>
        <dbReference type="ARBA" id="ARBA00022448"/>
    </source>
</evidence>
<feature type="transmembrane region" description="Helical" evidence="7">
    <location>
        <begin position="264"/>
        <end position="286"/>
    </location>
</feature>
<comment type="similarity">
    <text evidence="7">Belongs to the binding-protein-dependent transport system permease family.</text>
</comment>
<dbReference type="GO" id="GO:0005886">
    <property type="term" value="C:plasma membrane"/>
    <property type="evidence" value="ECO:0007669"/>
    <property type="project" value="UniProtKB-SubCell"/>
</dbReference>